<feature type="non-terminal residue" evidence="1">
    <location>
        <position position="54"/>
    </location>
</feature>
<evidence type="ECO:0000313" key="2">
    <source>
        <dbReference type="Proteomes" id="UP000789525"/>
    </source>
</evidence>
<keyword evidence="2" id="KW-1185">Reference proteome</keyword>
<gene>
    <name evidence="1" type="ORF">ACOLOM_LOCUS12556</name>
</gene>
<dbReference type="EMBL" id="CAJVPT010051591">
    <property type="protein sequence ID" value="CAG8748106.1"/>
    <property type="molecule type" value="Genomic_DNA"/>
</dbReference>
<comment type="caution">
    <text evidence="1">The sequence shown here is derived from an EMBL/GenBank/DDBJ whole genome shotgun (WGS) entry which is preliminary data.</text>
</comment>
<accession>A0ACA9QE90</accession>
<name>A0ACA9QE90_9GLOM</name>
<dbReference type="Proteomes" id="UP000789525">
    <property type="component" value="Unassembled WGS sequence"/>
</dbReference>
<protein>
    <submittedName>
        <fullName evidence="1">1838_t:CDS:1</fullName>
    </submittedName>
</protein>
<organism evidence="1 2">
    <name type="scientific">Acaulospora colombiana</name>
    <dbReference type="NCBI Taxonomy" id="27376"/>
    <lineage>
        <taxon>Eukaryota</taxon>
        <taxon>Fungi</taxon>
        <taxon>Fungi incertae sedis</taxon>
        <taxon>Mucoromycota</taxon>
        <taxon>Glomeromycotina</taxon>
        <taxon>Glomeromycetes</taxon>
        <taxon>Diversisporales</taxon>
        <taxon>Acaulosporaceae</taxon>
        <taxon>Acaulospora</taxon>
    </lineage>
</organism>
<evidence type="ECO:0000313" key="1">
    <source>
        <dbReference type="EMBL" id="CAG8748106.1"/>
    </source>
</evidence>
<proteinExistence type="predicted"/>
<reference evidence="1" key="1">
    <citation type="submission" date="2021-06" db="EMBL/GenBank/DDBJ databases">
        <authorList>
            <person name="Kallberg Y."/>
            <person name="Tangrot J."/>
            <person name="Rosling A."/>
        </authorList>
    </citation>
    <scope>NUCLEOTIDE SEQUENCE</scope>
    <source>
        <strain evidence="1">CL356</strain>
    </source>
</reference>
<sequence>MRKNRAHELYLVSNSEVCADRAAYVLDGRVMGSNGARRTGMARLRLRVWPMSMA</sequence>